<keyword evidence="2" id="KW-0805">Transcription regulation</keyword>
<reference evidence="5" key="1">
    <citation type="submission" date="2021-01" db="EMBL/GenBank/DDBJ databases">
        <title>Adiantum capillus-veneris genome.</title>
        <authorList>
            <person name="Fang Y."/>
            <person name="Liao Q."/>
        </authorList>
    </citation>
    <scope>NUCLEOTIDE SEQUENCE</scope>
    <source>
        <strain evidence="5">H3</strain>
        <tissue evidence="5">Leaf</tissue>
    </source>
</reference>
<evidence type="ECO:0000313" key="6">
    <source>
        <dbReference type="Proteomes" id="UP000886520"/>
    </source>
</evidence>
<accession>A0A9D4ZFV5</accession>
<dbReference type="GO" id="GO:0003700">
    <property type="term" value="F:DNA-binding transcription factor activity"/>
    <property type="evidence" value="ECO:0007669"/>
    <property type="project" value="InterPro"/>
</dbReference>
<feature type="region of interest" description="Disordered" evidence="4">
    <location>
        <begin position="395"/>
        <end position="423"/>
    </location>
</feature>
<dbReference type="InterPro" id="IPR040356">
    <property type="entry name" value="SPEAR"/>
</dbReference>
<evidence type="ECO:0000313" key="5">
    <source>
        <dbReference type="EMBL" id="KAI5072502.1"/>
    </source>
</evidence>
<dbReference type="PANTHER" id="PTHR33388:SF2">
    <property type="entry name" value="PROTEIN SPOROCYTELESS"/>
    <property type="match status" value="1"/>
</dbReference>
<dbReference type="AlphaFoldDB" id="A0A9D4ZFV5"/>
<evidence type="ECO:0000256" key="2">
    <source>
        <dbReference type="ARBA" id="ARBA00023015"/>
    </source>
</evidence>
<feature type="region of interest" description="Disordered" evidence="4">
    <location>
        <begin position="33"/>
        <end position="59"/>
    </location>
</feature>
<evidence type="ECO:0000256" key="3">
    <source>
        <dbReference type="ARBA" id="ARBA00023163"/>
    </source>
</evidence>
<evidence type="ECO:0000256" key="1">
    <source>
        <dbReference type="ARBA" id="ARBA00022491"/>
    </source>
</evidence>
<dbReference type="Proteomes" id="UP000886520">
    <property type="component" value="Chromosome 12"/>
</dbReference>
<name>A0A9D4ZFV5_ADICA</name>
<evidence type="ECO:0000256" key="4">
    <source>
        <dbReference type="SAM" id="MobiDB-lite"/>
    </source>
</evidence>
<keyword evidence="6" id="KW-1185">Reference proteome</keyword>
<feature type="compositionally biased region" description="Low complexity" evidence="4">
    <location>
        <begin position="399"/>
        <end position="419"/>
    </location>
</feature>
<gene>
    <name evidence="5" type="ORF">GOP47_0012608</name>
</gene>
<dbReference type="OrthoDB" id="10467888at2759"/>
<proteinExistence type="predicted"/>
<protein>
    <submittedName>
        <fullName evidence="5">Uncharacterized protein</fullName>
    </submittedName>
</protein>
<dbReference type="EMBL" id="JABFUD020000012">
    <property type="protein sequence ID" value="KAI5072502.1"/>
    <property type="molecule type" value="Genomic_DNA"/>
</dbReference>
<feature type="region of interest" description="Disordered" evidence="4">
    <location>
        <begin position="350"/>
        <end position="374"/>
    </location>
</feature>
<keyword evidence="3" id="KW-0804">Transcription</keyword>
<keyword evidence="1" id="KW-0678">Repressor</keyword>
<dbReference type="PANTHER" id="PTHR33388">
    <property type="entry name" value="OS01G0212500 PROTEIN"/>
    <property type="match status" value="1"/>
</dbReference>
<comment type="caution">
    <text evidence="5">The sequence shown here is derived from an EMBL/GenBank/DDBJ whole genome shotgun (WGS) entry which is preliminary data.</text>
</comment>
<feature type="compositionally biased region" description="Basic residues" evidence="4">
    <location>
        <begin position="35"/>
        <end position="54"/>
    </location>
</feature>
<sequence>MAHPLAPNNPNQQDAGEILLSGFTHMALQMEAQRRLLKPGSKPRRGKKGPKKQPQRGLGVAQLEKIRLEEQRRASQHVQQLAVLRQLHSSASPLFRSSSNASMQAPAASIIPQLEREINHANFMLNTQPTMSSSLAHLPCMDSISSSSFLLNNVSPGLNLTMRSPTVSMRPNATATPLELFPTQKFPATSLNKVIPDDIFPDKNWSLHRLRCENRGLLENVQSSLDLAYDHTKEGHNHSRLSYSLLHMRRNCVPIAELRNSGPTTQVPSRTASPSFSLDNRMVELSSFQNAMAASMSDQHQLVFPKRQAWDVAPQPGKELPIWAIPSPAHSKTSLEHAVHDRRSEDEFALTLRPPGSSSCSTSVKGNEEPTSRCQRGGLQNFLSLCVGGGGWEESVADASSSTPSPTTNTTATTTTSTTDEYTSPLKTCNLRQTNFFSPNSHLLNESHISLASTCEINLDLTLKL</sequence>
<organism evidence="5 6">
    <name type="scientific">Adiantum capillus-veneris</name>
    <name type="common">Maidenhair fern</name>
    <dbReference type="NCBI Taxonomy" id="13818"/>
    <lineage>
        <taxon>Eukaryota</taxon>
        <taxon>Viridiplantae</taxon>
        <taxon>Streptophyta</taxon>
        <taxon>Embryophyta</taxon>
        <taxon>Tracheophyta</taxon>
        <taxon>Polypodiopsida</taxon>
        <taxon>Polypodiidae</taxon>
        <taxon>Polypodiales</taxon>
        <taxon>Pteridineae</taxon>
        <taxon>Pteridaceae</taxon>
        <taxon>Vittarioideae</taxon>
        <taxon>Adiantum</taxon>
    </lineage>
</organism>
<feature type="compositionally biased region" description="Polar residues" evidence="4">
    <location>
        <begin position="356"/>
        <end position="365"/>
    </location>
</feature>